<name>A0A8S5UFF6_9CAUD</name>
<organism evidence="1">
    <name type="scientific">Myoviridae sp. ctcyQ27</name>
    <dbReference type="NCBI Taxonomy" id="2825139"/>
    <lineage>
        <taxon>Viruses</taxon>
        <taxon>Duplodnaviria</taxon>
        <taxon>Heunggongvirae</taxon>
        <taxon>Uroviricota</taxon>
        <taxon>Caudoviricetes</taxon>
    </lineage>
</organism>
<accession>A0A8S5UFF6</accession>
<evidence type="ECO:0000313" key="1">
    <source>
        <dbReference type="EMBL" id="DAF93130.1"/>
    </source>
</evidence>
<sequence>MRMNYLELADKLKENTITRLKEEVIPLNEFTVSKDITGLDHNIMMGNASENHPNRIKIFIGKKPAITIASTGGEDEPAEVKILPNKQRAEGLIGGPKELNKYIKFFKENYDLVLRITDDMMNSVDKGISKQLENEIKEELKRRSKK</sequence>
<protein>
    <submittedName>
        <fullName evidence="1">Uncharacterized protein</fullName>
    </submittedName>
</protein>
<dbReference type="EMBL" id="BK016080">
    <property type="protein sequence ID" value="DAF93130.1"/>
    <property type="molecule type" value="Genomic_DNA"/>
</dbReference>
<reference evidence="1" key="1">
    <citation type="journal article" date="2021" name="Proc. Natl. Acad. Sci. U.S.A.">
        <title>A Catalog of Tens of Thousands of Viruses from Human Metagenomes Reveals Hidden Associations with Chronic Diseases.</title>
        <authorList>
            <person name="Tisza M.J."/>
            <person name="Buck C.B."/>
        </authorList>
    </citation>
    <scope>NUCLEOTIDE SEQUENCE</scope>
    <source>
        <strain evidence="1">CtcyQ27</strain>
    </source>
</reference>
<proteinExistence type="predicted"/>